<keyword evidence="6" id="KW-1185">Reference proteome</keyword>
<keyword evidence="2 4" id="KW-0472">Membrane</keyword>
<evidence type="ECO:0000256" key="4">
    <source>
        <dbReference type="SAM" id="Phobius"/>
    </source>
</evidence>
<dbReference type="PANTHER" id="PTHR37042">
    <property type="entry name" value="OUTER MEMBRANE PROTEIN RV1973"/>
    <property type="match status" value="1"/>
</dbReference>
<feature type="compositionally biased region" description="Acidic residues" evidence="3">
    <location>
        <begin position="59"/>
        <end position="70"/>
    </location>
</feature>
<reference evidence="5 6" key="1">
    <citation type="journal article" date="2019" name="Int. J. Syst. Evol. Microbiol.">
        <title>The Global Catalogue of Microorganisms (GCM) 10K type strain sequencing project: providing services to taxonomists for standard genome sequencing and annotation.</title>
        <authorList>
            <consortium name="The Broad Institute Genomics Platform"/>
            <consortium name="The Broad Institute Genome Sequencing Center for Infectious Disease"/>
            <person name="Wu L."/>
            <person name="Ma J."/>
        </authorList>
    </citation>
    <scope>NUCLEOTIDE SEQUENCE [LARGE SCALE GENOMIC DNA]</scope>
    <source>
        <strain evidence="5 6">JCM 8201</strain>
    </source>
</reference>
<feature type="transmembrane region" description="Helical" evidence="4">
    <location>
        <begin position="102"/>
        <end position="122"/>
    </location>
</feature>
<feature type="compositionally biased region" description="Polar residues" evidence="3">
    <location>
        <begin position="257"/>
        <end position="276"/>
    </location>
</feature>
<feature type="region of interest" description="Disordered" evidence="3">
    <location>
        <begin position="21"/>
        <end position="94"/>
    </location>
</feature>
<dbReference type="Proteomes" id="UP001501842">
    <property type="component" value="Unassembled WGS sequence"/>
</dbReference>
<accession>A0ABN3U6J6</accession>
<name>A0ABN3U6J6_9ACTN</name>
<evidence type="ECO:0000256" key="3">
    <source>
        <dbReference type="SAM" id="MobiDB-lite"/>
    </source>
</evidence>
<evidence type="ECO:0000256" key="1">
    <source>
        <dbReference type="ARBA" id="ARBA00004370"/>
    </source>
</evidence>
<proteinExistence type="predicted"/>
<evidence type="ECO:0000256" key="2">
    <source>
        <dbReference type="ARBA" id="ARBA00023136"/>
    </source>
</evidence>
<evidence type="ECO:0000313" key="5">
    <source>
        <dbReference type="EMBL" id="GAA2725583.1"/>
    </source>
</evidence>
<comment type="caution">
    <text evidence="5">The sequence shown here is derived from an EMBL/GenBank/DDBJ whole genome shotgun (WGS) entry which is preliminary data.</text>
</comment>
<feature type="compositionally biased region" description="Basic and acidic residues" evidence="3">
    <location>
        <begin position="279"/>
        <end position="291"/>
    </location>
</feature>
<gene>
    <name evidence="5" type="ORF">GCM10010439_25850</name>
</gene>
<dbReference type="EMBL" id="BAAATZ010000009">
    <property type="protein sequence ID" value="GAA2725583.1"/>
    <property type="molecule type" value="Genomic_DNA"/>
</dbReference>
<comment type="subcellular location">
    <subcellularLocation>
        <location evidence="1">Membrane</location>
    </subcellularLocation>
</comment>
<organism evidence="5 6">
    <name type="scientific">Actinocorallia aurantiaca</name>
    <dbReference type="NCBI Taxonomy" id="46204"/>
    <lineage>
        <taxon>Bacteria</taxon>
        <taxon>Bacillati</taxon>
        <taxon>Actinomycetota</taxon>
        <taxon>Actinomycetes</taxon>
        <taxon>Streptosporangiales</taxon>
        <taxon>Thermomonosporaceae</taxon>
        <taxon>Actinocorallia</taxon>
    </lineage>
</organism>
<sequence length="291" mass="30541">MSTTTGPDKKPVRRVRVIEILDDEELDGTADEKAAEPGVPGEAKDEAGAGVTLLKADTDTDTEAEAEADTEPAPVKKPVVKTPSGRGKLPAVPSGAGGRTPLLLTVAVVVLALLAGFALFQWRSAAGAAEERKELVSRVTAFGDLMATYSYDDVESANKKAMTYLVGDALEERKKVDLTALREQLESQKTRLKSTTYAVYVGSVDGNLASAVLVFDLRGESTALAEPQTIAKSHLTLGLIKRDGEWMISSMVPAGSESASSASTPTGAVPNGTPSASPDKADKPENKDEKN</sequence>
<dbReference type="PANTHER" id="PTHR37042:SF4">
    <property type="entry name" value="OUTER MEMBRANE PROTEIN RV1973"/>
    <property type="match status" value="1"/>
</dbReference>
<feature type="compositionally biased region" description="Low complexity" evidence="3">
    <location>
        <begin position="71"/>
        <end position="81"/>
    </location>
</feature>
<evidence type="ECO:0008006" key="7">
    <source>
        <dbReference type="Google" id="ProtNLM"/>
    </source>
</evidence>
<evidence type="ECO:0000313" key="6">
    <source>
        <dbReference type="Proteomes" id="UP001501842"/>
    </source>
</evidence>
<keyword evidence="4" id="KW-1133">Transmembrane helix</keyword>
<keyword evidence="4" id="KW-0812">Transmembrane</keyword>
<protein>
    <recommendedName>
        <fullName evidence="7">Mce-associated membrane protein</fullName>
    </recommendedName>
</protein>
<dbReference type="RefSeq" id="WP_344450572.1">
    <property type="nucleotide sequence ID" value="NZ_BAAATZ010000009.1"/>
</dbReference>
<feature type="region of interest" description="Disordered" evidence="3">
    <location>
        <begin position="252"/>
        <end position="291"/>
    </location>
</feature>